<evidence type="ECO:0000256" key="1">
    <source>
        <dbReference type="SAM" id="MobiDB-lite"/>
    </source>
</evidence>
<name>A0A4U5NA13_POPAL</name>
<feature type="compositionally biased region" description="Basic and acidic residues" evidence="1">
    <location>
        <begin position="13"/>
        <end position="41"/>
    </location>
</feature>
<accession>A0A4U5NA13</accession>
<gene>
    <name evidence="2" type="ORF">D5086_0000274810</name>
</gene>
<feature type="region of interest" description="Disordered" evidence="1">
    <location>
        <begin position="1"/>
        <end position="49"/>
    </location>
</feature>
<organism evidence="2">
    <name type="scientific">Populus alba</name>
    <name type="common">White poplar</name>
    <dbReference type="NCBI Taxonomy" id="43335"/>
    <lineage>
        <taxon>Eukaryota</taxon>
        <taxon>Viridiplantae</taxon>
        <taxon>Streptophyta</taxon>
        <taxon>Embryophyta</taxon>
        <taxon>Tracheophyta</taxon>
        <taxon>Spermatophyta</taxon>
        <taxon>Magnoliopsida</taxon>
        <taxon>eudicotyledons</taxon>
        <taxon>Gunneridae</taxon>
        <taxon>Pentapetalae</taxon>
        <taxon>rosids</taxon>
        <taxon>fabids</taxon>
        <taxon>Malpighiales</taxon>
        <taxon>Salicaceae</taxon>
        <taxon>Saliceae</taxon>
        <taxon>Populus</taxon>
    </lineage>
</organism>
<dbReference type="EMBL" id="RCHU01001074">
    <property type="protein sequence ID" value="TKR79142.1"/>
    <property type="molecule type" value="Genomic_DNA"/>
</dbReference>
<evidence type="ECO:0000313" key="2">
    <source>
        <dbReference type="EMBL" id="TKR79142.1"/>
    </source>
</evidence>
<sequence>MSTTGHGGSVVQKTHDQVKRRQGDARAATEREKCHASERMDNSSLRGDQLFKRRRHEETGVCNYEADSLNRTSTGKNKILTNSVLISLINISFLFAQSAGKTKR</sequence>
<protein>
    <submittedName>
        <fullName evidence="2">Uncharacterized protein</fullName>
    </submittedName>
</protein>
<proteinExistence type="predicted"/>
<dbReference type="AlphaFoldDB" id="A0A4U5NA13"/>
<reference evidence="2" key="1">
    <citation type="submission" date="2018-10" db="EMBL/GenBank/DDBJ databases">
        <title>Population genomic analysis revealed the cold adaptation of white poplar.</title>
        <authorList>
            <person name="Liu Y.-J."/>
        </authorList>
    </citation>
    <scope>NUCLEOTIDE SEQUENCE [LARGE SCALE GENOMIC DNA]</scope>
    <source>
        <strain evidence="2">PAL-ZL1</strain>
    </source>
</reference>
<comment type="caution">
    <text evidence="2">The sequence shown here is derived from an EMBL/GenBank/DDBJ whole genome shotgun (WGS) entry which is preliminary data.</text>
</comment>